<dbReference type="EMBL" id="BBXV01000065">
    <property type="protein sequence ID" value="GAQ19747.1"/>
    <property type="molecule type" value="Genomic_DNA"/>
</dbReference>
<dbReference type="RefSeq" id="WP_058951291.1">
    <property type="nucleotide sequence ID" value="NZ_BBXV01000065.1"/>
</dbReference>
<dbReference type="OrthoDB" id="9778383at2"/>
<dbReference type="InterPro" id="IPR025110">
    <property type="entry name" value="AMP-bd_C"/>
</dbReference>
<dbReference type="InterPro" id="IPR042099">
    <property type="entry name" value="ANL_N_sf"/>
</dbReference>
<dbReference type="InterPro" id="IPR000873">
    <property type="entry name" value="AMP-dep_synth/lig_dom"/>
</dbReference>
<name>A0A0U9HAQ9_9BACI</name>
<gene>
    <name evidence="4" type="ORF">OPHB3_3731</name>
</gene>
<feature type="domain" description="AMP-binding enzyme C-terminal" evidence="3">
    <location>
        <begin position="486"/>
        <end position="563"/>
    </location>
</feature>
<dbReference type="AlphaFoldDB" id="A0A0U9HAQ9"/>
<keyword evidence="1" id="KW-1133">Transmembrane helix</keyword>
<organism evidence="4 5">
    <name type="scientific">Oceanobacillus picturae</name>
    <dbReference type="NCBI Taxonomy" id="171693"/>
    <lineage>
        <taxon>Bacteria</taxon>
        <taxon>Bacillati</taxon>
        <taxon>Bacillota</taxon>
        <taxon>Bacilli</taxon>
        <taxon>Bacillales</taxon>
        <taxon>Bacillaceae</taxon>
        <taxon>Oceanobacillus</taxon>
    </lineage>
</organism>
<feature type="domain" description="AMP-dependent synthetase/ligase" evidence="2">
    <location>
        <begin position="40"/>
        <end position="435"/>
    </location>
</feature>
<dbReference type="InterPro" id="IPR045851">
    <property type="entry name" value="AMP-bd_C_sf"/>
</dbReference>
<reference evidence="4 5" key="2">
    <citation type="journal article" date="2016" name="Genome Announc.">
        <title>Draft Genome Sequence of Oceanobacillus picturae Heshi-B3, Isolated from Fermented Rice Bran in a Traditional Japanese Seafood Dish.</title>
        <authorList>
            <person name="Akuzawa S."/>
            <person name="Nagaoka J."/>
            <person name="Kanekatsu M."/>
            <person name="Kanesaki Y."/>
            <person name="Suzuki T."/>
        </authorList>
    </citation>
    <scope>NUCLEOTIDE SEQUENCE [LARGE SCALE GENOMIC DNA]</scope>
    <source>
        <strain evidence="4 5">Heshi-B3</strain>
    </source>
</reference>
<evidence type="ECO:0000313" key="4">
    <source>
        <dbReference type="EMBL" id="GAQ19747.1"/>
    </source>
</evidence>
<keyword evidence="1" id="KW-0812">Transmembrane</keyword>
<dbReference type="Gene3D" id="3.30.300.30">
    <property type="match status" value="1"/>
</dbReference>
<dbReference type="Proteomes" id="UP000052946">
    <property type="component" value="Unassembled WGS sequence"/>
</dbReference>
<dbReference type="Gene3D" id="3.40.50.12780">
    <property type="entry name" value="N-terminal domain of ligase-like"/>
    <property type="match status" value="1"/>
</dbReference>
<dbReference type="PANTHER" id="PTHR24096">
    <property type="entry name" value="LONG-CHAIN-FATTY-ACID--COA LIGASE"/>
    <property type="match status" value="1"/>
</dbReference>
<dbReference type="PROSITE" id="PS00455">
    <property type="entry name" value="AMP_BINDING"/>
    <property type="match status" value="1"/>
</dbReference>
<dbReference type="InterPro" id="IPR020845">
    <property type="entry name" value="AMP-binding_CS"/>
</dbReference>
<evidence type="ECO:0000256" key="1">
    <source>
        <dbReference type="SAM" id="Phobius"/>
    </source>
</evidence>
<protein>
    <submittedName>
        <fullName evidence="4">Long-chain-fatty-acid--CoA ligase</fullName>
    </submittedName>
</protein>
<dbReference type="Pfam" id="PF00501">
    <property type="entry name" value="AMP-binding"/>
    <property type="match status" value="1"/>
</dbReference>
<evidence type="ECO:0000259" key="3">
    <source>
        <dbReference type="Pfam" id="PF13193"/>
    </source>
</evidence>
<dbReference type="SUPFAM" id="SSF56801">
    <property type="entry name" value="Acetyl-CoA synthetase-like"/>
    <property type="match status" value="1"/>
</dbReference>
<keyword evidence="1" id="KW-0472">Membrane</keyword>
<dbReference type="PANTHER" id="PTHR24096:SF267">
    <property type="entry name" value="MALONATE--COA LIGASE ACSF3, MITOCHONDRIAL"/>
    <property type="match status" value="1"/>
</dbReference>
<dbReference type="GO" id="GO:0016405">
    <property type="term" value="F:CoA-ligase activity"/>
    <property type="evidence" value="ECO:0007669"/>
    <property type="project" value="TreeGrafter"/>
</dbReference>
<keyword evidence="4" id="KW-0436">Ligase</keyword>
<proteinExistence type="predicted"/>
<evidence type="ECO:0000259" key="2">
    <source>
        <dbReference type="Pfam" id="PF00501"/>
    </source>
</evidence>
<accession>A0A0U9HAQ9</accession>
<sequence length="582" mass="65477">MPTKDNATESTITEDISARRATLDARFNNWPRNTISTHFYQACSTYPERMYIQTDNNSITYKETWELAKNYAKALINLGVRRRDHVAILMENDVVYPAIMIACSMVGAVFIPINTMLSKNELKYILTQSDARYLIMHQATKNNPLAVSVTALLNEEYFKEETQLQEIVCLPNHDELLDDRFLPWEKFCKKAELITDEKWQERWNASRYPDEVGAIIYTSGSTGTPKGVMLTDDMLLRSSYSTCMSRAIEDGRVTFAPLPFYHCYNLIEGIFAMSFVGGLLVAPRSFSPLSAMEMIEKYQANDFLLVPTMLVPFLNHPKLTDYDLSSLFAMWCGAAPAPIPVWKKAIELLGLTEIITGYGQSEVASSGVTTELGISLETLTTRVGRPKLGGVSGLPEFNGSNVEYKTVDIETRETLPHGSVGELAVRGTTVSHGYYKKPEETAKVIDKDGWLLTGDVGRLDEKAYIELIGRTKDIYKVSGELVSPREVEEAISKHPMVDQVAVIGVPDSLTTEAGAAFIELKAGEDCKRKDILSWCTDYLARFKVPRHIWFIETTEWPLTSTGKVQKFRLKEIAEERLATRNK</sequence>
<evidence type="ECO:0000313" key="5">
    <source>
        <dbReference type="Proteomes" id="UP000052946"/>
    </source>
</evidence>
<reference evidence="5" key="1">
    <citation type="submission" date="2015-07" db="EMBL/GenBank/DDBJ databases">
        <title>Draft Genome Sequence of Oceanobacillus picturae Heshi-B3 that Was Isolated from Fermented Rice Bran with Aging Salted Mackerel, Which Was Named Heshiko as Traditional Fermented Seafood in Japan.</title>
        <authorList>
            <person name="Akuzawa S."/>
            <person name="Nakagawa J."/>
            <person name="Kanekatsu T."/>
            <person name="Kanesaki Y."/>
            <person name="Suzuki T."/>
        </authorList>
    </citation>
    <scope>NUCLEOTIDE SEQUENCE [LARGE SCALE GENOMIC DNA]</scope>
    <source>
        <strain evidence="5">Heshi-B3</strain>
    </source>
</reference>
<comment type="caution">
    <text evidence="4">The sequence shown here is derived from an EMBL/GenBank/DDBJ whole genome shotgun (WGS) entry which is preliminary data.</text>
</comment>
<feature type="transmembrane region" description="Helical" evidence="1">
    <location>
        <begin position="94"/>
        <end position="113"/>
    </location>
</feature>
<dbReference type="Pfam" id="PF13193">
    <property type="entry name" value="AMP-binding_C"/>
    <property type="match status" value="1"/>
</dbReference>